<dbReference type="EMBL" id="AYSJ01000002">
    <property type="protein sequence ID" value="ETS33478.1"/>
    <property type="molecule type" value="Genomic_DNA"/>
</dbReference>
<sequence>MIDFHSFNIHLSQIMNWHFSPETGSPFWLEKHKTLDFDPLKDVRTFSDLMLFPDIADELRDIPVESLVPRGLKDAVIAGVFESGGTTGRPKRVVVFEEWLEQLVAWRVGNIVNKDAIKNTLALIPSGPHVIGVISRLRARANGGHFFTVDLDPRWVKKMIQQGDLAGMESYCEHIIDQAENIINTQNISYLIVTPPLLE</sequence>
<protein>
    <recommendedName>
        <fullName evidence="3">Coenzyme F390 synthetase</fullName>
    </recommendedName>
</protein>
<name>W3VCF0_9GAMM</name>
<dbReference type="AlphaFoldDB" id="W3VCF0"/>
<evidence type="ECO:0000313" key="2">
    <source>
        <dbReference type="Proteomes" id="UP000018957"/>
    </source>
</evidence>
<dbReference type="Gene3D" id="3.40.50.12780">
    <property type="entry name" value="N-terminal domain of ligase-like"/>
    <property type="match status" value="1"/>
</dbReference>
<proteinExistence type="predicted"/>
<keyword evidence="2" id="KW-1185">Reference proteome</keyword>
<dbReference type="RefSeq" id="WP_241826116.1">
    <property type="nucleotide sequence ID" value="NZ_AYSJ01000002.1"/>
</dbReference>
<organism evidence="1 2">
    <name type="scientific">Photorhabdus khanii NC19</name>
    <dbReference type="NCBI Taxonomy" id="1004151"/>
    <lineage>
        <taxon>Bacteria</taxon>
        <taxon>Pseudomonadati</taxon>
        <taxon>Pseudomonadota</taxon>
        <taxon>Gammaproteobacteria</taxon>
        <taxon>Enterobacterales</taxon>
        <taxon>Morganellaceae</taxon>
        <taxon>Photorhabdus</taxon>
    </lineage>
</organism>
<evidence type="ECO:0008006" key="3">
    <source>
        <dbReference type="Google" id="ProtNLM"/>
    </source>
</evidence>
<dbReference type="PATRIC" id="fig|1004151.3.peg.702"/>
<dbReference type="SUPFAM" id="SSF56801">
    <property type="entry name" value="Acetyl-CoA synthetase-like"/>
    <property type="match status" value="1"/>
</dbReference>
<reference evidence="1 2" key="1">
    <citation type="submission" date="2013-11" db="EMBL/GenBank/DDBJ databases">
        <title>Elucidation of the Photorhabdus temperata genome and generation of transposon mutant library to identify motility mutants.</title>
        <authorList>
            <person name="Hurst S.G.IV."/>
            <person name="Micheals B."/>
            <person name="Abebe-Akele F."/>
            <person name="Rowedder H."/>
            <person name="Bullock H."/>
            <person name="Jackobeck R."/>
            <person name="Janicki E."/>
            <person name="Tisa L.S."/>
        </authorList>
    </citation>
    <scope>NUCLEOTIDE SEQUENCE [LARGE SCALE GENOMIC DNA]</scope>
    <source>
        <strain evidence="1 2">NC19</strain>
    </source>
</reference>
<gene>
    <name evidence="1" type="ORF">PTE_00642</name>
</gene>
<evidence type="ECO:0000313" key="1">
    <source>
        <dbReference type="EMBL" id="ETS33478.1"/>
    </source>
</evidence>
<comment type="caution">
    <text evidence="1">The sequence shown here is derived from an EMBL/GenBank/DDBJ whole genome shotgun (WGS) entry which is preliminary data.</text>
</comment>
<dbReference type="InterPro" id="IPR042099">
    <property type="entry name" value="ANL_N_sf"/>
</dbReference>
<accession>W3VCF0</accession>
<dbReference type="Proteomes" id="UP000018957">
    <property type="component" value="Unassembled WGS sequence"/>
</dbReference>